<evidence type="ECO:0000256" key="1">
    <source>
        <dbReference type="SAM" id="MobiDB-lite"/>
    </source>
</evidence>
<keyword evidence="4" id="KW-1185">Reference proteome</keyword>
<proteinExistence type="predicted"/>
<reference evidence="3 4" key="1">
    <citation type="journal article" date="2019" name="PLoS ONE">
        <title>Comparative genome analysis indicates high evolutionary potential of pathogenicity genes in Colletotrichum tanaceti.</title>
        <authorList>
            <person name="Lelwala R.V."/>
            <person name="Korhonen P.K."/>
            <person name="Young N.D."/>
            <person name="Scott J.B."/>
            <person name="Ades P.A."/>
            <person name="Gasser R.B."/>
            <person name="Taylor P.W.J."/>
        </authorList>
    </citation>
    <scope>NUCLEOTIDE SEQUENCE [LARGE SCALE GENOMIC DNA]</scope>
    <source>
        <strain evidence="3">BRIP57314</strain>
    </source>
</reference>
<evidence type="ECO:0000313" key="4">
    <source>
        <dbReference type="Proteomes" id="UP000310108"/>
    </source>
</evidence>
<organism evidence="3 4">
    <name type="scientific">Colletotrichum tanaceti</name>
    <dbReference type="NCBI Taxonomy" id="1306861"/>
    <lineage>
        <taxon>Eukaryota</taxon>
        <taxon>Fungi</taxon>
        <taxon>Dikarya</taxon>
        <taxon>Ascomycota</taxon>
        <taxon>Pezizomycotina</taxon>
        <taxon>Sordariomycetes</taxon>
        <taxon>Hypocreomycetidae</taxon>
        <taxon>Glomerellales</taxon>
        <taxon>Glomerellaceae</taxon>
        <taxon>Colletotrichum</taxon>
        <taxon>Colletotrichum destructivum species complex</taxon>
    </lineage>
</organism>
<dbReference type="EMBL" id="PJEX01000037">
    <property type="protein sequence ID" value="TKW57709.1"/>
    <property type="molecule type" value="Genomic_DNA"/>
</dbReference>
<dbReference type="STRING" id="1306861.A0A4U6XQ04"/>
<evidence type="ECO:0000259" key="2">
    <source>
        <dbReference type="Pfam" id="PF20516"/>
    </source>
</evidence>
<protein>
    <recommendedName>
        <fullName evidence="2">PD-(D/E)XK nuclease-like domain-containing protein</fullName>
    </recommendedName>
</protein>
<gene>
    <name evidence="3" type="ORF">CTA1_11538</name>
</gene>
<feature type="domain" description="PD-(D/E)XK nuclease-like" evidence="2">
    <location>
        <begin position="265"/>
        <end position="495"/>
    </location>
</feature>
<feature type="compositionally biased region" description="Low complexity" evidence="1">
    <location>
        <begin position="25"/>
        <end position="34"/>
    </location>
</feature>
<evidence type="ECO:0000313" key="3">
    <source>
        <dbReference type="EMBL" id="TKW57709.1"/>
    </source>
</evidence>
<dbReference type="AlphaFoldDB" id="A0A4U6XQ04"/>
<comment type="caution">
    <text evidence="3">The sequence shown here is derived from an EMBL/GenBank/DDBJ whole genome shotgun (WGS) entry which is preliminary data.</text>
</comment>
<dbReference type="InterPro" id="IPR046797">
    <property type="entry name" value="PDDEXK_12"/>
</dbReference>
<name>A0A4U6XQ04_9PEZI</name>
<feature type="region of interest" description="Disordered" evidence="1">
    <location>
        <begin position="23"/>
        <end position="148"/>
    </location>
</feature>
<sequence length="512" mass="56961">MTHAFRPSQNLLSWLASVEDHRLDSSSSSSFSSSPPAYPTRLATPSSNEERPHKRIRTSHDWDSQPSIDDDKKPLPSPPASAACRQCQEEESVFADQTSEPRPSRLSAPPIMASPRKRPLPTEDTDASVDPYPRGGTQPDDQTPRAPRSYASFAASDDWGAASSLTSRVSSLSSVTRKSSPTKQFRHAELWEDGFAVRKINQSHNKPADKIQPLPRSLRDLKARLNQVSLGVHLLPERCRDEFSLFSYPAEDASIPPSAYLPPEAESEAEPGQQWRIPPLSLIKKTISKATDCDVRRKDEYAWNADVHHGLFAFVFDDEGLVDAETCPTADILSRFKPKGAPSKSIDFCIVVRPENLVEEVEEREKMERLCKYRFGNSINHSVQGNLCCCPIAVSIETKRPGGQWDDALLQMGTWQAAQWRSYTQHGLPPSPAIEFLPGIIVHGHQWRFVATVRQGSKAVLLTEIDIGTTSTEFGVIQIVIALEILKRWSADVFWPAFKSDVVHHGLAVVGE</sequence>
<dbReference type="Proteomes" id="UP000310108">
    <property type="component" value="Unassembled WGS sequence"/>
</dbReference>
<accession>A0A4U6XQ04</accession>
<dbReference type="OrthoDB" id="4848850at2759"/>
<dbReference type="Pfam" id="PF20516">
    <property type="entry name" value="PDDEXK_12"/>
    <property type="match status" value="1"/>
</dbReference>
<feature type="compositionally biased region" description="Basic and acidic residues" evidence="1">
    <location>
        <begin position="48"/>
        <end position="74"/>
    </location>
</feature>